<dbReference type="OrthoDB" id="9783941at2"/>
<sequence>MVRAFRSILTASAISATLGFAGAAFAETKWDMPTPYGDAVFHTQNIMQFAAAVKEATGGELSITVHSANSLFGHAEIKDAVRRGLAPIGEILISRMANEDPVFGVDSIPFLAASYEDAEKLWKASREDIAAKLDEQGLTLLFAVPWPGQSLYVNEEVTSTDQMQGVSFRAYNAATERLAQLMGAVPTQVEAGDIPTAFSTGRVSAMITSPSTGASSKAWDFVSHYIDTQAWLPKNMVIVNKQAFDALPEEQQKAVRDAAAEAESRGWEMSEAETAEKIQVLTDNGMQVSAPSETLKEQLGAIGQTMTDEWLAEAGDEGKAIVDAYRAM</sequence>
<dbReference type="Pfam" id="PF03480">
    <property type="entry name" value="DctP"/>
    <property type="match status" value="1"/>
</dbReference>
<dbReference type="AlphaFoldDB" id="A0A4R0PD58"/>
<name>A0A4R0PD58_9HYPH</name>
<keyword evidence="1 2" id="KW-0732">Signal</keyword>
<comment type="caution">
    <text evidence="3">The sequence shown here is derived from an EMBL/GenBank/DDBJ whole genome shotgun (WGS) entry which is preliminary data.</text>
</comment>
<protein>
    <submittedName>
        <fullName evidence="3">C4-dicarboxylate ABC transporter substrate-binding protein</fullName>
    </submittedName>
</protein>
<proteinExistence type="predicted"/>
<feature type="signal peptide" evidence="2">
    <location>
        <begin position="1"/>
        <end position="26"/>
    </location>
</feature>
<evidence type="ECO:0000313" key="3">
    <source>
        <dbReference type="EMBL" id="TCD14358.1"/>
    </source>
</evidence>
<dbReference type="RefSeq" id="WP_131568312.1">
    <property type="nucleotide sequence ID" value="NZ_JAINFK010000002.1"/>
</dbReference>
<evidence type="ECO:0000313" key="4">
    <source>
        <dbReference type="Proteomes" id="UP000291301"/>
    </source>
</evidence>
<dbReference type="NCBIfam" id="NF037995">
    <property type="entry name" value="TRAP_S1"/>
    <property type="match status" value="1"/>
</dbReference>
<organism evidence="3 4">
    <name type="scientific">Oricola cellulosilytica</name>
    <dbReference type="NCBI Taxonomy" id="1429082"/>
    <lineage>
        <taxon>Bacteria</taxon>
        <taxon>Pseudomonadati</taxon>
        <taxon>Pseudomonadota</taxon>
        <taxon>Alphaproteobacteria</taxon>
        <taxon>Hyphomicrobiales</taxon>
        <taxon>Ahrensiaceae</taxon>
        <taxon>Oricola</taxon>
    </lineage>
</organism>
<dbReference type="PANTHER" id="PTHR33376:SF4">
    <property type="entry name" value="SIALIC ACID-BINDING PERIPLASMIC PROTEIN SIAP"/>
    <property type="match status" value="1"/>
</dbReference>
<dbReference type="Proteomes" id="UP000291301">
    <property type="component" value="Unassembled WGS sequence"/>
</dbReference>
<dbReference type="Gene3D" id="3.40.190.170">
    <property type="entry name" value="Bacterial extracellular solute-binding protein, family 7"/>
    <property type="match status" value="1"/>
</dbReference>
<dbReference type="PANTHER" id="PTHR33376">
    <property type="match status" value="1"/>
</dbReference>
<dbReference type="InterPro" id="IPR038404">
    <property type="entry name" value="TRAP_DctP_sf"/>
</dbReference>
<accession>A0A4R0PD58</accession>
<evidence type="ECO:0000256" key="1">
    <source>
        <dbReference type="ARBA" id="ARBA00022729"/>
    </source>
</evidence>
<dbReference type="EMBL" id="SJST01000003">
    <property type="protein sequence ID" value="TCD14358.1"/>
    <property type="molecule type" value="Genomic_DNA"/>
</dbReference>
<reference evidence="3 4" key="1">
    <citation type="journal article" date="2015" name="Antonie Van Leeuwenhoek">
        <title>Oricola cellulosilytica gen. nov., sp. nov., a cellulose-degrading bacterium of the family Phyllobacteriaceae isolated from surface seashore water, and emended descriptions of Mesorhizobium loti and Phyllobacterium myrsinacearum.</title>
        <authorList>
            <person name="Hameed A."/>
            <person name="Shahina M."/>
            <person name="Lai W.A."/>
            <person name="Lin S.Y."/>
            <person name="Young L.S."/>
            <person name="Liu Y.C."/>
            <person name="Hsu Y.H."/>
            <person name="Young C.C."/>
        </authorList>
    </citation>
    <scope>NUCLEOTIDE SEQUENCE [LARGE SCALE GENOMIC DNA]</scope>
    <source>
        <strain evidence="3 4">KCTC 52183</strain>
    </source>
</reference>
<feature type="chain" id="PRO_5020615089" evidence="2">
    <location>
        <begin position="27"/>
        <end position="328"/>
    </location>
</feature>
<dbReference type="CDD" id="cd13602">
    <property type="entry name" value="PBP2_TRAP_BpDctp6_7"/>
    <property type="match status" value="1"/>
</dbReference>
<keyword evidence="4" id="KW-1185">Reference proteome</keyword>
<gene>
    <name evidence="3" type="ORF">E0D97_09810</name>
</gene>
<dbReference type="GO" id="GO:0055085">
    <property type="term" value="P:transmembrane transport"/>
    <property type="evidence" value="ECO:0007669"/>
    <property type="project" value="InterPro"/>
</dbReference>
<evidence type="ECO:0000256" key="2">
    <source>
        <dbReference type="SAM" id="SignalP"/>
    </source>
</evidence>
<dbReference type="InterPro" id="IPR018389">
    <property type="entry name" value="DctP_fam"/>
</dbReference>